<feature type="transmembrane region" description="Helical" evidence="1">
    <location>
        <begin position="49"/>
        <end position="65"/>
    </location>
</feature>
<keyword evidence="1" id="KW-0472">Membrane</keyword>
<evidence type="ECO:0000313" key="2">
    <source>
        <dbReference type="EMBL" id="CAG6536919.1"/>
    </source>
</evidence>
<dbReference type="EMBL" id="HBUE01215882">
    <property type="protein sequence ID" value="CAG6536919.1"/>
    <property type="molecule type" value="Transcribed_RNA"/>
</dbReference>
<dbReference type="PANTHER" id="PTHR44733">
    <property type="entry name" value="DNAJ HOMOLOG SUBFAMILY C MEMBER 22"/>
    <property type="match status" value="1"/>
</dbReference>
<dbReference type="PANTHER" id="PTHR44733:SF1">
    <property type="entry name" value="DNAJ HOMOLOG SUBFAMILY C MEMBER 22"/>
    <property type="match status" value="1"/>
</dbReference>
<accession>A0A8D8MQD6</accession>
<evidence type="ECO:0000256" key="1">
    <source>
        <dbReference type="SAM" id="Phobius"/>
    </source>
</evidence>
<feature type="transmembrane region" description="Helical" evidence="1">
    <location>
        <begin position="108"/>
        <end position="126"/>
    </location>
</feature>
<dbReference type="EMBL" id="HBUE01322445">
    <property type="protein sequence ID" value="CAG6588922.1"/>
    <property type="molecule type" value="Transcribed_RNA"/>
</dbReference>
<feature type="transmembrane region" description="Helical" evidence="1">
    <location>
        <begin position="85"/>
        <end position="102"/>
    </location>
</feature>
<sequence length="259" mass="30009">MFGTRKNLGMRNRLSSAMLLTDLLLHVYWPILSIVESYRLFLHDDSSALIRWTIVTALLVLIFPSKPPVFRSYGRPPFSSHRFTLSNMVGFLLARTVLLAIPSTEWSFLHWLLAPLGVAIGIWSVGNLGNEKGVIWHSLAAAFLSYALPFVQKFVPNNTHRLAVVTFVTAIAFNLFSKEWDIPDIRNRFQSPRMANQMFNGAVQFLSIVVFPLFEFYRNFDKIDSDAEDRWNVFYGYAEIWWKVLYRLYQFIQQNDQAA</sequence>
<proteinExistence type="predicted"/>
<feature type="transmembrane region" description="Helical" evidence="1">
    <location>
        <begin position="158"/>
        <end position="177"/>
    </location>
</feature>
<name>A0A8D8MQD6_CULPI</name>
<dbReference type="GO" id="GO:0016020">
    <property type="term" value="C:membrane"/>
    <property type="evidence" value="ECO:0007669"/>
    <property type="project" value="TreeGrafter"/>
</dbReference>
<feature type="transmembrane region" description="Helical" evidence="1">
    <location>
        <begin position="133"/>
        <end position="152"/>
    </location>
</feature>
<protein>
    <submittedName>
        <fullName evidence="2">(northern house mosquito) hypothetical protein</fullName>
    </submittedName>
</protein>
<feature type="transmembrane region" description="Helical" evidence="1">
    <location>
        <begin position="12"/>
        <end position="29"/>
    </location>
</feature>
<organism evidence="2">
    <name type="scientific">Culex pipiens</name>
    <name type="common">House mosquito</name>
    <dbReference type="NCBI Taxonomy" id="7175"/>
    <lineage>
        <taxon>Eukaryota</taxon>
        <taxon>Metazoa</taxon>
        <taxon>Ecdysozoa</taxon>
        <taxon>Arthropoda</taxon>
        <taxon>Hexapoda</taxon>
        <taxon>Insecta</taxon>
        <taxon>Pterygota</taxon>
        <taxon>Neoptera</taxon>
        <taxon>Endopterygota</taxon>
        <taxon>Diptera</taxon>
        <taxon>Nematocera</taxon>
        <taxon>Culicoidea</taxon>
        <taxon>Culicidae</taxon>
        <taxon>Culicinae</taxon>
        <taxon>Culicini</taxon>
        <taxon>Culex</taxon>
        <taxon>Culex</taxon>
    </lineage>
</organism>
<feature type="transmembrane region" description="Helical" evidence="1">
    <location>
        <begin position="198"/>
        <end position="217"/>
    </location>
</feature>
<reference evidence="2" key="1">
    <citation type="submission" date="2021-05" db="EMBL/GenBank/DDBJ databases">
        <authorList>
            <person name="Alioto T."/>
            <person name="Alioto T."/>
            <person name="Gomez Garrido J."/>
        </authorList>
    </citation>
    <scope>NUCLEOTIDE SEQUENCE</scope>
</reference>
<keyword evidence="1" id="KW-1133">Transmembrane helix</keyword>
<keyword evidence="1" id="KW-0812">Transmembrane</keyword>
<dbReference type="AlphaFoldDB" id="A0A8D8MQD6"/>